<proteinExistence type="predicted"/>
<dbReference type="OrthoDB" id="163266at2"/>
<organism evidence="1 2">
    <name type="scientific">Nitrolancea hollandica Lb</name>
    <dbReference type="NCBI Taxonomy" id="1129897"/>
    <lineage>
        <taxon>Bacteria</taxon>
        <taxon>Pseudomonadati</taxon>
        <taxon>Thermomicrobiota</taxon>
        <taxon>Thermomicrobia</taxon>
        <taxon>Sphaerobacterales</taxon>
        <taxon>Sphaerobacterineae</taxon>
        <taxon>Sphaerobacteraceae</taxon>
        <taxon>Nitrolancea</taxon>
    </lineage>
</organism>
<evidence type="ECO:0000313" key="1">
    <source>
        <dbReference type="EMBL" id="CCF85061.1"/>
    </source>
</evidence>
<dbReference type="Proteomes" id="UP000004221">
    <property type="component" value="Unassembled WGS sequence"/>
</dbReference>
<dbReference type="Gene3D" id="2.30.110.10">
    <property type="entry name" value="Electron Transport, Fmn-binding Protein, Chain A"/>
    <property type="match status" value="1"/>
</dbReference>
<gene>
    <name evidence="1" type="ORF">NITHO_4400004</name>
</gene>
<sequence length="158" mass="18278">MGSRLQSRPSGIIRLLLQLPIFLYQRHLGWLLGHRFLLLTHRGRKSGVIRRTVLEVVRFDPATQESIVVSAWGTRADWYRNIETAPALKIQTGTGCYIPFQRILTPDEAYDWLTMWEREHPIEAWIFPKVLGIPYDGSERSRRALVAAVRLVAFRPCP</sequence>
<evidence type="ECO:0000313" key="2">
    <source>
        <dbReference type="Proteomes" id="UP000004221"/>
    </source>
</evidence>
<dbReference type="GO" id="GO:0016491">
    <property type="term" value="F:oxidoreductase activity"/>
    <property type="evidence" value="ECO:0007669"/>
    <property type="project" value="InterPro"/>
</dbReference>
<accession>I4EK49</accession>
<dbReference type="NCBIfam" id="TIGR00026">
    <property type="entry name" value="hi_GC_TIGR00026"/>
    <property type="match status" value="1"/>
</dbReference>
<dbReference type="EMBL" id="CAGS01000380">
    <property type="protein sequence ID" value="CCF85061.1"/>
    <property type="molecule type" value="Genomic_DNA"/>
</dbReference>
<keyword evidence="2" id="KW-1185">Reference proteome</keyword>
<dbReference type="Pfam" id="PF04075">
    <property type="entry name" value="F420H2_quin_red"/>
    <property type="match status" value="1"/>
</dbReference>
<name>I4EK49_9BACT</name>
<protein>
    <recommendedName>
        <fullName evidence="3">Nitroreductase family deazaflavin-dependent oxidoreductase</fullName>
    </recommendedName>
</protein>
<dbReference type="InterPro" id="IPR004378">
    <property type="entry name" value="F420H2_quin_Rdtase"/>
</dbReference>
<reference evidence="1 2" key="1">
    <citation type="journal article" date="2012" name="ISME J.">
        <title>Nitrification expanded: discovery, physiology and genomics of a nitrite-oxidizing bacterium from the phylum Chloroflexi.</title>
        <authorList>
            <person name="Sorokin D.Y."/>
            <person name="Lucker S."/>
            <person name="Vejmelkova D."/>
            <person name="Kostrikina N.A."/>
            <person name="Kleerebezem R."/>
            <person name="Rijpstra W.I."/>
            <person name="Damste J.S."/>
            <person name="Le Paslier D."/>
            <person name="Muyzer G."/>
            <person name="Wagner M."/>
            <person name="van Loosdrecht M.C."/>
            <person name="Daims H."/>
        </authorList>
    </citation>
    <scope>NUCLEOTIDE SEQUENCE [LARGE SCALE GENOMIC DNA]</scope>
    <source>
        <strain evidence="2">none</strain>
    </source>
</reference>
<dbReference type="InterPro" id="IPR012349">
    <property type="entry name" value="Split_barrel_FMN-bd"/>
</dbReference>
<dbReference type="AlphaFoldDB" id="I4EK49"/>
<comment type="caution">
    <text evidence="1">The sequence shown here is derived from an EMBL/GenBank/DDBJ whole genome shotgun (WGS) entry which is preliminary data.</text>
</comment>
<evidence type="ECO:0008006" key="3">
    <source>
        <dbReference type="Google" id="ProtNLM"/>
    </source>
</evidence>
<dbReference type="RefSeq" id="WP_008479702.1">
    <property type="nucleotide sequence ID" value="NZ_CAGS01000380.1"/>
</dbReference>